<dbReference type="EMBL" id="BK032721">
    <property type="protein sequence ID" value="DAF56744.1"/>
    <property type="molecule type" value="Genomic_DNA"/>
</dbReference>
<reference evidence="1" key="1">
    <citation type="journal article" date="2021" name="Proc. Natl. Acad. Sci. U.S.A.">
        <title>A Catalog of Tens of Thousands of Viruses from Human Metagenomes Reveals Hidden Associations with Chronic Diseases.</title>
        <authorList>
            <person name="Tisza M.J."/>
            <person name="Buck C.B."/>
        </authorList>
    </citation>
    <scope>NUCLEOTIDE SEQUENCE</scope>
    <source>
        <strain evidence="1">CtWb16</strain>
    </source>
</reference>
<proteinExistence type="predicted"/>
<name>A0A8S5T0V5_9CAUD</name>
<protein>
    <submittedName>
        <fullName evidence="1">Uncharacterized protein</fullName>
    </submittedName>
</protein>
<organism evidence="1">
    <name type="scientific">Myoviridae sp. ctWb16</name>
    <dbReference type="NCBI Taxonomy" id="2827690"/>
    <lineage>
        <taxon>Viruses</taxon>
        <taxon>Duplodnaviria</taxon>
        <taxon>Heunggongvirae</taxon>
        <taxon>Uroviricota</taxon>
        <taxon>Caudoviricetes</taxon>
    </lineage>
</organism>
<accession>A0A8S5T0V5</accession>
<sequence length="71" mass="8273">MISRDFVLKNFNKKLLEAKKQRVKEVKFSLQEIDDLGYIIFEIMSELTEKHFSNSSISNDSTELKIDGGEF</sequence>
<evidence type="ECO:0000313" key="1">
    <source>
        <dbReference type="EMBL" id="DAF56744.1"/>
    </source>
</evidence>